<proteinExistence type="predicted"/>
<dbReference type="RefSeq" id="YP_010111032.1">
    <property type="nucleotide sequence ID" value="NC_055877.1"/>
</dbReference>
<dbReference type="EMBL" id="MT774384">
    <property type="protein sequence ID" value="QOR58874.1"/>
    <property type="molecule type" value="Genomic_DNA"/>
</dbReference>
<dbReference type="GeneID" id="65129357"/>
<keyword evidence="2" id="KW-1185">Reference proteome</keyword>
<name>A0A7M1RXK0_9CAUD</name>
<protein>
    <submittedName>
        <fullName evidence="1">Uncharacterized protein</fullName>
    </submittedName>
</protein>
<organism evidence="1 2">
    <name type="scientific">uncultured phage cr8_1</name>
    <dbReference type="NCBI Taxonomy" id="2772068"/>
    <lineage>
        <taxon>Viruses</taxon>
        <taxon>Duplodnaviria</taxon>
        <taxon>Heunggongvirae</taxon>
        <taxon>Uroviricota</taxon>
        <taxon>Caudoviricetes</taxon>
        <taxon>Crassvirales</taxon>
        <taxon>Intestiviridae</taxon>
        <taxon>Obtuvirinae</taxon>
        <taxon>Fohxhuevirus</taxon>
        <taxon>Fohxhuevirus gastrointestinalis</taxon>
    </lineage>
</organism>
<dbReference type="Proteomes" id="UP000594003">
    <property type="component" value="Segment"/>
</dbReference>
<evidence type="ECO:0000313" key="1">
    <source>
        <dbReference type="EMBL" id="QOR58874.1"/>
    </source>
</evidence>
<sequence>MTRRRRINIRVLHVEEIDNIKYVCKGIPETGIFYVFGVLKQ</sequence>
<reference evidence="1 2" key="1">
    <citation type="submission" date="2020-07" db="EMBL/GenBank/DDBJ databases">
        <title>Taxonomic proposal: Crassvirales, a new order of highly abundant and diverse bacterial viruses.</title>
        <authorList>
            <person name="Shkoporov A.N."/>
            <person name="Stockdale S.R."/>
            <person name="Guerin E."/>
            <person name="Ross R.P."/>
            <person name="Hill C."/>
        </authorList>
    </citation>
    <scope>NUCLEOTIDE SEQUENCE [LARGE SCALE GENOMIC DNA]</scope>
</reference>
<accession>A0A7M1RXK0</accession>
<evidence type="ECO:0000313" key="2">
    <source>
        <dbReference type="Proteomes" id="UP000594003"/>
    </source>
</evidence>
<dbReference type="KEGG" id="vg:65129357"/>